<comment type="caution">
    <text evidence="2">The sequence shown here is derived from an EMBL/GenBank/DDBJ whole genome shotgun (WGS) entry which is preliminary data.</text>
</comment>
<evidence type="ECO:0000313" key="3">
    <source>
        <dbReference type="Proteomes" id="UP001201812"/>
    </source>
</evidence>
<dbReference type="Pfam" id="PF13679">
    <property type="entry name" value="Methyltransf_32"/>
    <property type="match status" value="1"/>
</dbReference>
<dbReference type="InterPro" id="IPR025714">
    <property type="entry name" value="Methyltranfer_dom"/>
</dbReference>
<dbReference type="InterPro" id="IPR052220">
    <property type="entry name" value="METTL25"/>
</dbReference>
<gene>
    <name evidence="2" type="ORF">DdX_05887</name>
</gene>
<feature type="domain" description="Methyltransferase" evidence="1">
    <location>
        <begin position="137"/>
        <end position="284"/>
    </location>
</feature>
<organism evidence="2 3">
    <name type="scientific">Ditylenchus destructor</name>
    <dbReference type="NCBI Taxonomy" id="166010"/>
    <lineage>
        <taxon>Eukaryota</taxon>
        <taxon>Metazoa</taxon>
        <taxon>Ecdysozoa</taxon>
        <taxon>Nematoda</taxon>
        <taxon>Chromadorea</taxon>
        <taxon>Rhabditida</taxon>
        <taxon>Tylenchina</taxon>
        <taxon>Tylenchomorpha</taxon>
        <taxon>Sphaerularioidea</taxon>
        <taxon>Anguinidae</taxon>
        <taxon>Anguininae</taxon>
        <taxon>Ditylenchus</taxon>
    </lineage>
</organism>
<dbReference type="Proteomes" id="UP001201812">
    <property type="component" value="Unassembled WGS sequence"/>
</dbReference>
<dbReference type="GO" id="GO:0032259">
    <property type="term" value="P:methylation"/>
    <property type="evidence" value="ECO:0007669"/>
    <property type="project" value="UniProtKB-KW"/>
</dbReference>
<keyword evidence="2" id="KW-0808">Transferase</keyword>
<dbReference type="AlphaFoldDB" id="A0AAD4R642"/>
<evidence type="ECO:0000259" key="1">
    <source>
        <dbReference type="Pfam" id="PF13679"/>
    </source>
</evidence>
<keyword evidence="3" id="KW-1185">Reference proteome</keyword>
<reference evidence="2" key="1">
    <citation type="submission" date="2022-01" db="EMBL/GenBank/DDBJ databases">
        <title>Genome Sequence Resource for Two Populations of Ditylenchus destructor, the Migratory Endoparasitic Phytonematode.</title>
        <authorList>
            <person name="Zhang H."/>
            <person name="Lin R."/>
            <person name="Xie B."/>
        </authorList>
    </citation>
    <scope>NUCLEOTIDE SEQUENCE</scope>
    <source>
        <strain evidence="2">BazhouSP</strain>
    </source>
</reference>
<dbReference type="GO" id="GO:0008168">
    <property type="term" value="F:methyltransferase activity"/>
    <property type="evidence" value="ECO:0007669"/>
    <property type="project" value="UniProtKB-KW"/>
</dbReference>
<proteinExistence type="predicted"/>
<dbReference type="PANTHER" id="PTHR12496:SF2">
    <property type="entry name" value="METHYLTRANSFERASE-LIKE PROTEIN 25B"/>
    <property type="match status" value="1"/>
</dbReference>
<protein>
    <submittedName>
        <fullName evidence="2">Methyltransferase domain-containing protein</fullName>
    </submittedName>
</protein>
<name>A0AAD4R642_9BILA</name>
<dbReference type="EMBL" id="JAKKPZ010000007">
    <property type="protein sequence ID" value="KAI1718779.1"/>
    <property type="molecule type" value="Genomic_DNA"/>
</dbReference>
<evidence type="ECO:0000313" key="2">
    <source>
        <dbReference type="EMBL" id="KAI1718779.1"/>
    </source>
</evidence>
<sequence length="425" mass="48917">MAQFSDVLKEFGWLADIYSLDFFVENHWAKLPCSWQMYFEKCIQLCNSDEPGRSEVDLLESIISHPHSYRGFKAAGPAPLSFLEYRGCISDLSMPYTCVKNRRELADMLGVKENNKCDDFTDISKYPKKLLTKIKPKKMHEISRLHDLIDILVTLKTKECGEEALELIDIGAGVGHLSRIVSHSLNIPATTIEGNSELVERAHKIDGTFSRVRRDEKKWTAPQRRTMYVNEYEEIKSVKEGTEKVVLGLHACGDLSSAIIRHFVSDENARILIVCGCCYHKINNGHDKPFMQKYGTSNYDHTKLPGYPMSKKFAENKLTYASRELACYGKRTFLEKLRDPAGLKLLRTNCYRAILEWVILYNSATKAPELDEHVYYLRHHGLRGIKDTDMGFWSYAREALAGKPEILEDVVQKVEYWYLSQFLIF</sequence>
<keyword evidence="2" id="KW-0489">Methyltransferase</keyword>
<dbReference type="PANTHER" id="PTHR12496">
    <property type="entry name" value="CGI-41 METHYLTRANSFERASE"/>
    <property type="match status" value="1"/>
</dbReference>
<accession>A0AAD4R642</accession>